<accession>A0AAV4NHI8</accession>
<dbReference type="AlphaFoldDB" id="A0AAV4NHI8"/>
<evidence type="ECO:0000313" key="2">
    <source>
        <dbReference type="Proteomes" id="UP001054945"/>
    </source>
</evidence>
<organism evidence="1 2">
    <name type="scientific">Caerostris extrusa</name>
    <name type="common">Bark spider</name>
    <name type="synonym">Caerostris bankana</name>
    <dbReference type="NCBI Taxonomy" id="172846"/>
    <lineage>
        <taxon>Eukaryota</taxon>
        <taxon>Metazoa</taxon>
        <taxon>Ecdysozoa</taxon>
        <taxon>Arthropoda</taxon>
        <taxon>Chelicerata</taxon>
        <taxon>Arachnida</taxon>
        <taxon>Araneae</taxon>
        <taxon>Araneomorphae</taxon>
        <taxon>Entelegynae</taxon>
        <taxon>Araneoidea</taxon>
        <taxon>Araneidae</taxon>
        <taxon>Caerostris</taxon>
    </lineage>
</organism>
<evidence type="ECO:0000313" key="1">
    <source>
        <dbReference type="EMBL" id="GIX84264.1"/>
    </source>
</evidence>
<dbReference type="EMBL" id="BPLR01020947">
    <property type="protein sequence ID" value="GIX84264.1"/>
    <property type="molecule type" value="Genomic_DNA"/>
</dbReference>
<gene>
    <name evidence="1" type="ORF">CEXT_709011</name>
</gene>
<dbReference type="Proteomes" id="UP001054945">
    <property type="component" value="Unassembled WGS sequence"/>
</dbReference>
<proteinExistence type="predicted"/>
<reference evidence="1 2" key="1">
    <citation type="submission" date="2021-06" db="EMBL/GenBank/DDBJ databases">
        <title>Caerostris extrusa draft genome.</title>
        <authorList>
            <person name="Kono N."/>
            <person name="Arakawa K."/>
        </authorList>
    </citation>
    <scope>NUCLEOTIDE SEQUENCE [LARGE SCALE GENOMIC DNA]</scope>
</reference>
<protein>
    <submittedName>
        <fullName evidence="1">Uncharacterized protein</fullName>
    </submittedName>
</protein>
<comment type="caution">
    <text evidence="1">The sequence shown here is derived from an EMBL/GenBank/DDBJ whole genome shotgun (WGS) entry which is preliminary data.</text>
</comment>
<keyword evidence="2" id="KW-1185">Reference proteome</keyword>
<sequence length="135" mass="15443">MRFLLGKSRGRTRLLRVICLKNKIDTFLSNKLKKSRLSLGISDLISIVFTDVNLMHCYKNRNKKRKSFCSGHPKVPFFPYSLPTVLDKESEVMSLHTNASSNMQIRVLSLILLGQQNECFVPEIRSQVTKMKGPS</sequence>
<name>A0AAV4NHI8_CAEEX</name>